<evidence type="ECO:0000313" key="1">
    <source>
        <dbReference type="EMBL" id="KAF8874570.1"/>
    </source>
</evidence>
<protein>
    <submittedName>
        <fullName evidence="1">Uncharacterized protein</fullName>
    </submittedName>
</protein>
<dbReference type="AlphaFoldDB" id="A0A9P5TFI2"/>
<reference evidence="1" key="1">
    <citation type="submission" date="2020-11" db="EMBL/GenBank/DDBJ databases">
        <authorList>
            <consortium name="DOE Joint Genome Institute"/>
            <person name="Ahrendt S."/>
            <person name="Riley R."/>
            <person name="Andreopoulos W."/>
            <person name="LaButti K."/>
            <person name="Pangilinan J."/>
            <person name="Ruiz-duenas F.J."/>
            <person name="Barrasa J.M."/>
            <person name="Sanchez-Garcia M."/>
            <person name="Camarero S."/>
            <person name="Miyauchi S."/>
            <person name="Serrano A."/>
            <person name="Linde D."/>
            <person name="Babiker R."/>
            <person name="Drula E."/>
            <person name="Ayuso-Fernandez I."/>
            <person name="Pacheco R."/>
            <person name="Padilla G."/>
            <person name="Ferreira P."/>
            <person name="Barriuso J."/>
            <person name="Kellner H."/>
            <person name="Castanera R."/>
            <person name="Alfaro M."/>
            <person name="Ramirez L."/>
            <person name="Pisabarro A.G."/>
            <person name="Kuo A."/>
            <person name="Tritt A."/>
            <person name="Lipzen A."/>
            <person name="He G."/>
            <person name="Yan M."/>
            <person name="Ng V."/>
            <person name="Cullen D."/>
            <person name="Martin F."/>
            <person name="Rosso M.-N."/>
            <person name="Henrissat B."/>
            <person name="Hibbett D."/>
            <person name="Martinez A.T."/>
            <person name="Grigoriev I.V."/>
        </authorList>
    </citation>
    <scope>NUCLEOTIDE SEQUENCE</scope>
    <source>
        <strain evidence="1">AH 44721</strain>
    </source>
</reference>
<sequence length="104" mass="11798">MLIKILKDLISAAKQSNTLTPLQIEQYHVQLRWLEKERVPDLETIIFSKGIVAPEPGRSYFGMLTGIQHPFSRGSIHISSANPFQPPKINLNYLGNDFGRRPVL</sequence>
<name>A0A9P5TFI2_GYMJU</name>
<dbReference type="OrthoDB" id="269227at2759"/>
<accession>A0A9P5TFI2</accession>
<organism evidence="1 2">
    <name type="scientific">Gymnopilus junonius</name>
    <name type="common">Spectacular rustgill mushroom</name>
    <name type="synonym">Gymnopilus spectabilis subsp. junonius</name>
    <dbReference type="NCBI Taxonomy" id="109634"/>
    <lineage>
        <taxon>Eukaryota</taxon>
        <taxon>Fungi</taxon>
        <taxon>Dikarya</taxon>
        <taxon>Basidiomycota</taxon>
        <taxon>Agaricomycotina</taxon>
        <taxon>Agaricomycetes</taxon>
        <taxon>Agaricomycetidae</taxon>
        <taxon>Agaricales</taxon>
        <taxon>Agaricineae</taxon>
        <taxon>Hymenogastraceae</taxon>
        <taxon>Gymnopilus</taxon>
    </lineage>
</organism>
<proteinExistence type="predicted"/>
<dbReference type="SUPFAM" id="SSF54373">
    <property type="entry name" value="FAD-linked reductases, C-terminal domain"/>
    <property type="match status" value="1"/>
</dbReference>
<comment type="caution">
    <text evidence="1">The sequence shown here is derived from an EMBL/GenBank/DDBJ whole genome shotgun (WGS) entry which is preliminary data.</text>
</comment>
<dbReference type="Proteomes" id="UP000724874">
    <property type="component" value="Unassembled WGS sequence"/>
</dbReference>
<dbReference type="Gene3D" id="3.30.560.10">
    <property type="entry name" value="Glucose Oxidase, domain 3"/>
    <property type="match status" value="1"/>
</dbReference>
<gene>
    <name evidence="1" type="ORF">CPB84DRAFT_1797366</name>
</gene>
<dbReference type="EMBL" id="JADNYJ010000211">
    <property type="protein sequence ID" value="KAF8874570.1"/>
    <property type="molecule type" value="Genomic_DNA"/>
</dbReference>
<evidence type="ECO:0000313" key="2">
    <source>
        <dbReference type="Proteomes" id="UP000724874"/>
    </source>
</evidence>
<keyword evidence="2" id="KW-1185">Reference proteome</keyword>